<sequence>MICLDTNVVIAVLKQATARVVERFAGEMGTGELALSSIVLFEVHYGVANSGRRRENAERLAIFLQAPLEILPFAPEDAAEAGGMRAALKAVGTPIDPYDLLIAAQARRRGAVLVTANHAEFTRVPGLALEDWRAG</sequence>
<dbReference type="CDD" id="cd18745">
    <property type="entry name" value="PIN_VapC4-5_FitB-like"/>
    <property type="match status" value="1"/>
</dbReference>
<evidence type="ECO:0000256" key="4">
    <source>
        <dbReference type="ARBA" id="ARBA00022723"/>
    </source>
</evidence>
<comment type="caution">
    <text evidence="10">The sequence shown here is derived from an EMBL/GenBank/DDBJ whole genome shotgun (WGS) entry which is preliminary data.</text>
</comment>
<dbReference type="InterPro" id="IPR002716">
    <property type="entry name" value="PIN_dom"/>
</dbReference>
<dbReference type="EC" id="3.1.-.-" evidence="8"/>
<protein>
    <recommendedName>
        <fullName evidence="8">Ribonuclease VapC</fullName>
        <shortName evidence="8">RNase VapC</shortName>
        <ecNumber evidence="8">3.1.-.-</ecNumber>
    </recommendedName>
    <alternativeName>
        <fullName evidence="8">Toxin VapC</fullName>
    </alternativeName>
</protein>
<evidence type="ECO:0000256" key="8">
    <source>
        <dbReference type="HAMAP-Rule" id="MF_00265"/>
    </source>
</evidence>
<keyword evidence="8" id="KW-0800">Toxin</keyword>
<dbReference type="SUPFAM" id="SSF88723">
    <property type="entry name" value="PIN domain-like"/>
    <property type="match status" value="1"/>
</dbReference>
<feature type="binding site" evidence="8">
    <location>
        <position position="99"/>
    </location>
    <ligand>
        <name>Mg(2+)</name>
        <dbReference type="ChEBI" id="CHEBI:18420"/>
    </ligand>
</feature>
<comment type="cofactor">
    <cofactor evidence="1 8">
        <name>Mg(2+)</name>
        <dbReference type="ChEBI" id="CHEBI:18420"/>
    </cofactor>
</comment>
<proteinExistence type="inferred from homology"/>
<comment type="similarity">
    <text evidence="7 8">Belongs to the PINc/VapC protein family.</text>
</comment>
<keyword evidence="5 8" id="KW-0378">Hydrolase</keyword>
<dbReference type="Gene3D" id="3.40.50.1010">
    <property type="entry name" value="5'-nuclease"/>
    <property type="match status" value="1"/>
</dbReference>
<evidence type="ECO:0000313" key="10">
    <source>
        <dbReference type="EMBL" id="MFC3227457.1"/>
    </source>
</evidence>
<dbReference type="PANTHER" id="PTHR33653:SF1">
    <property type="entry name" value="RIBONUCLEASE VAPC2"/>
    <property type="match status" value="1"/>
</dbReference>
<keyword evidence="4 8" id="KW-0479">Metal-binding</keyword>
<dbReference type="EMBL" id="JBHRTR010000023">
    <property type="protein sequence ID" value="MFC3227457.1"/>
    <property type="molecule type" value="Genomic_DNA"/>
</dbReference>
<dbReference type="InterPro" id="IPR050556">
    <property type="entry name" value="Type_II_TA_system_RNase"/>
</dbReference>
<evidence type="ECO:0000256" key="7">
    <source>
        <dbReference type="ARBA" id="ARBA00038093"/>
    </source>
</evidence>
<dbReference type="RefSeq" id="WP_379899627.1">
    <property type="nucleotide sequence ID" value="NZ_JBHRTR010000023.1"/>
</dbReference>
<gene>
    <name evidence="8" type="primary">vapC</name>
    <name evidence="10" type="ORF">ACFOGJ_09465</name>
</gene>
<accession>A0ABV7KYS2</accession>
<name>A0ABV7KYS2_9PROT</name>
<evidence type="ECO:0000259" key="9">
    <source>
        <dbReference type="Pfam" id="PF01850"/>
    </source>
</evidence>
<dbReference type="Proteomes" id="UP001595528">
    <property type="component" value="Unassembled WGS sequence"/>
</dbReference>
<evidence type="ECO:0000256" key="1">
    <source>
        <dbReference type="ARBA" id="ARBA00001946"/>
    </source>
</evidence>
<keyword evidence="3 8" id="KW-0540">Nuclease</keyword>
<dbReference type="PANTHER" id="PTHR33653">
    <property type="entry name" value="RIBONUCLEASE VAPC2"/>
    <property type="match status" value="1"/>
</dbReference>
<evidence type="ECO:0000256" key="3">
    <source>
        <dbReference type="ARBA" id="ARBA00022722"/>
    </source>
</evidence>
<evidence type="ECO:0000256" key="2">
    <source>
        <dbReference type="ARBA" id="ARBA00022649"/>
    </source>
</evidence>
<evidence type="ECO:0000313" key="11">
    <source>
        <dbReference type="Proteomes" id="UP001595528"/>
    </source>
</evidence>
<organism evidence="10 11">
    <name type="scientific">Marinibaculum pumilum</name>
    <dbReference type="NCBI Taxonomy" id="1766165"/>
    <lineage>
        <taxon>Bacteria</taxon>
        <taxon>Pseudomonadati</taxon>
        <taxon>Pseudomonadota</taxon>
        <taxon>Alphaproteobacteria</taxon>
        <taxon>Rhodospirillales</taxon>
        <taxon>Rhodospirillaceae</taxon>
        <taxon>Marinibaculum</taxon>
    </lineage>
</organism>
<dbReference type="InterPro" id="IPR029060">
    <property type="entry name" value="PIN-like_dom_sf"/>
</dbReference>
<reference evidence="11" key="1">
    <citation type="journal article" date="2019" name="Int. J. Syst. Evol. Microbiol.">
        <title>The Global Catalogue of Microorganisms (GCM) 10K type strain sequencing project: providing services to taxonomists for standard genome sequencing and annotation.</title>
        <authorList>
            <consortium name="The Broad Institute Genomics Platform"/>
            <consortium name="The Broad Institute Genome Sequencing Center for Infectious Disease"/>
            <person name="Wu L."/>
            <person name="Ma J."/>
        </authorList>
    </citation>
    <scope>NUCLEOTIDE SEQUENCE [LARGE SCALE GENOMIC DNA]</scope>
    <source>
        <strain evidence="11">KCTC 42964</strain>
    </source>
</reference>
<keyword evidence="11" id="KW-1185">Reference proteome</keyword>
<comment type="function">
    <text evidence="8">Toxic component of a toxin-antitoxin (TA) system. An RNase.</text>
</comment>
<dbReference type="HAMAP" id="MF_00265">
    <property type="entry name" value="VapC_Nob1"/>
    <property type="match status" value="1"/>
</dbReference>
<keyword evidence="6 8" id="KW-0460">Magnesium</keyword>
<dbReference type="InterPro" id="IPR022907">
    <property type="entry name" value="VapC_family"/>
</dbReference>
<dbReference type="Pfam" id="PF01850">
    <property type="entry name" value="PIN"/>
    <property type="match status" value="1"/>
</dbReference>
<evidence type="ECO:0000256" key="6">
    <source>
        <dbReference type="ARBA" id="ARBA00022842"/>
    </source>
</evidence>
<keyword evidence="2 8" id="KW-1277">Toxin-antitoxin system</keyword>
<feature type="binding site" evidence="8">
    <location>
        <position position="5"/>
    </location>
    <ligand>
        <name>Mg(2+)</name>
        <dbReference type="ChEBI" id="CHEBI:18420"/>
    </ligand>
</feature>
<feature type="domain" description="PIN" evidence="9">
    <location>
        <begin position="2"/>
        <end position="126"/>
    </location>
</feature>
<evidence type="ECO:0000256" key="5">
    <source>
        <dbReference type="ARBA" id="ARBA00022801"/>
    </source>
</evidence>